<dbReference type="EMBL" id="JBHUEN010000053">
    <property type="protein sequence ID" value="MFD1883842.1"/>
    <property type="molecule type" value="Genomic_DNA"/>
</dbReference>
<dbReference type="InterPro" id="IPR036388">
    <property type="entry name" value="WH-like_DNA-bd_sf"/>
</dbReference>
<dbReference type="SMART" id="SM00421">
    <property type="entry name" value="HTH_LUXR"/>
    <property type="match status" value="1"/>
</dbReference>
<dbReference type="CDD" id="cd06170">
    <property type="entry name" value="LuxR_C_like"/>
    <property type="match status" value="1"/>
</dbReference>
<dbReference type="PRINTS" id="PR00038">
    <property type="entry name" value="HTHLUXR"/>
</dbReference>
<evidence type="ECO:0000259" key="1">
    <source>
        <dbReference type="PROSITE" id="PS50043"/>
    </source>
</evidence>
<dbReference type="InterPro" id="IPR000792">
    <property type="entry name" value="Tscrpt_reg_LuxR_C"/>
</dbReference>
<dbReference type="Pfam" id="PF00196">
    <property type="entry name" value="GerE"/>
    <property type="match status" value="1"/>
</dbReference>
<protein>
    <submittedName>
        <fullName evidence="2">Helix-turn-helix transcriptional regulator</fullName>
    </submittedName>
</protein>
<dbReference type="SUPFAM" id="SSF46894">
    <property type="entry name" value="C-terminal effector domain of the bipartite response regulators"/>
    <property type="match status" value="1"/>
</dbReference>
<accession>A0ABW4RC63</accession>
<organism evidence="2 3">
    <name type="scientific">Paracoccus pacificus</name>
    <dbReference type="NCBI Taxonomy" id="1463598"/>
    <lineage>
        <taxon>Bacteria</taxon>
        <taxon>Pseudomonadati</taxon>
        <taxon>Pseudomonadota</taxon>
        <taxon>Alphaproteobacteria</taxon>
        <taxon>Rhodobacterales</taxon>
        <taxon>Paracoccaceae</taxon>
        <taxon>Paracoccus</taxon>
    </lineage>
</organism>
<proteinExistence type="predicted"/>
<dbReference type="PROSITE" id="PS50043">
    <property type="entry name" value="HTH_LUXR_2"/>
    <property type="match status" value="1"/>
</dbReference>
<dbReference type="Proteomes" id="UP001597213">
    <property type="component" value="Unassembled WGS sequence"/>
</dbReference>
<evidence type="ECO:0000313" key="3">
    <source>
        <dbReference type="Proteomes" id="UP001597213"/>
    </source>
</evidence>
<sequence>MLSANKAAKAILADRTRLRLVDGHIAAANAHMTRALRGLVADACFRIDGEPGPGGELYIPPVAANANGLRVVVLPVDPVAECAACEPAAILKIEPVRISKTEARTAALIRRFGLSPREAQIAVHIADGTSVSELAPLLNVKICTVRTHLARILRKTGCNRQVQLVVLLNNVGVTR</sequence>
<comment type="caution">
    <text evidence="2">The sequence shown here is derived from an EMBL/GenBank/DDBJ whole genome shotgun (WGS) entry which is preliminary data.</text>
</comment>
<keyword evidence="3" id="KW-1185">Reference proteome</keyword>
<dbReference type="RefSeq" id="WP_379145501.1">
    <property type="nucleotide sequence ID" value="NZ_JBHUEN010000053.1"/>
</dbReference>
<evidence type="ECO:0000313" key="2">
    <source>
        <dbReference type="EMBL" id="MFD1883842.1"/>
    </source>
</evidence>
<dbReference type="Gene3D" id="1.10.10.10">
    <property type="entry name" value="Winged helix-like DNA-binding domain superfamily/Winged helix DNA-binding domain"/>
    <property type="match status" value="1"/>
</dbReference>
<name>A0ABW4RC63_9RHOB</name>
<gene>
    <name evidence="2" type="ORF">ACFSCT_19190</name>
</gene>
<feature type="domain" description="HTH luxR-type" evidence="1">
    <location>
        <begin position="107"/>
        <end position="172"/>
    </location>
</feature>
<dbReference type="InterPro" id="IPR016032">
    <property type="entry name" value="Sig_transdc_resp-reg_C-effctor"/>
</dbReference>
<reference evidence="3" key="1">
    <citation type="journal article" date="2019" name="Int. J. Syst. Evol. Microbiol.">
        <title>The Global Catalogue of Microorganisms (GCM) 10K type strain sequencing project: providing services to taxonomists for standard genome sequencing and annotation.</title>
        <authorList>
            <consortium name="The Broad Institute Genomics Platform"/>
            <consortium name="The Broad Institute Genome Sequencing Center for Infectious Disease"/>
            <person name="Wu L."/>
            <person name="Ma J."/>
        </authorList>
    </citation>
    <scope>NUCLEOTIDE SEQUENCE [LARGE SCALE GENOMIC DNA]</scope>
    <source>
        <strain evidence="3">CCUG 56029</strain>
    </source>
</reference>